<dbReference type="CDD" id="cd07361">
    <property type="entry name" value="MEMO_like"/>
    <property type="match status" value="1"/>
</dbReference>
<proteinExistence type="inferred from homology"/>
<evidence type="ECO:0000313" key="3">
    <source>
        <dbReference type="Proteomes" id="UP000293296"/>
    </source>
</evidence>
<protein>
    <submittedName>
        <fullName evidence="2">AmmeMemoRadiSam system protein B</fullName>
    </submittedName>
</protein>
<reference evidence="2 3" key="1">
    <citation type="submission" date="2018-02" db="EMBL/GenBank/DDBJ databases">
        <title>Genome sequence of Desulfovibrio carbinolicus DSM 3852.</title>
        <authorList>
            <person name="Wilbanks E."/>
            <person name="Skennerton C.T."/>
            <person name="Orphan V.J."/>
        </authorList>
    </citation>
    <scope>NUCLEOTIDE SEQUENCE [LARGE SCALE GENOMIC DNA]</scope>
    <source>
        <strain evidence="2 3">DSM 3852</strain>
    </source>
</reference>
<gene>
    <name evidence="2" type="primary">amrB</name>
    <name evidence="2" type="ORF">C3Y92_01445</name>
</gene>
<accession>A0A4P6HHY8</accession>
<evidence type="ECO:0000256" key="1">
    <source>
        <dbReference type="ARBA" id="ARBA00006315"/>
    </source>
</evidence>
<sequence>MTHDTPRARHDLEFIPFDHEGQPTILVRDRLEIVPWGTGIPQGLLPVMALMDGRRSLAEVAAAVTEAQGGREVTADDVAGLVKQLDAAGLMDSPGYRERKAAIAAAFEAAPRRETVFAGQAYPDARDELAAYLDAVLAEAPEASHAPGLIKAVIAPHIDPEAGRAAYAAAYAALGAAIKAAAPKRVIVLGVGHQIIDGLFCLTDKAFATPLGDVAADAEAVARLRAAGGRSVDASSLPHKAEHSVEFQAVFLRHLLGDAPFAMVPILCGSPAGVMDAPTRQAFRDCAGPFLDALAELASQPDTLIVAGVDFCHIGGKFGHAEPAEALEAAALAHERALLAALGAGDGDAFWAESARVGDAYNVCGLSALATLAEILPPSSMTLLSHDIMRETPTLSAVSFAAAAFCPK</sequence>
<dbReference type="NCBIfam" id="TIGR04336">
    <property type="entry name" value="AmmeMemoSam_B"/>
    <property type="match status" value="1"/>
</dbReference>
<organism evidence="2 3">
    <name type="scientific">Solidesulfovibrio carbinolicus</name>
    <dbReference type="NCBI Taxonomy" id="296842"/>
    <lineage>
        <taxon>Bacteria</taxon>
        <taxon>Pseudomonadati</taxon>
        <taxon>Thermodesulfobacteriota</taxon>
        <taxon>Desulfovibrionia</taxon>
        <taxon>Desulfovibrionales</taxon>
        <taxon>Desulfovibrionaceae</taxon>
        <taxon>Solidesulfovibrio</taxon>
    </lineage>
</organism>
<dbReference type="PANTHER" id="PTHR11060">
    <property type="entry name" value="PROTEIN MEMO1"/>
    <property type="match status" value="1"/>
</dbReference>
<dbReference type="Pfam" id="PF01875">
    <property type="entry name" value="Memo"/>
    <property type="match status" value="1"/>
</dbReference>
<keyword evidence="3" id="KW-1185">Reference proteome</keyword>
<dbReference type="RefSeq" id="WP_129348805.1">
    <property type="nucleotide sequence ID" value="NZ_CP026538.1"/>
</dbReference>
<comment type="similarity">
    <text evidence="1">Belongs to the MEMO1 family.</text>
</comment>
<dbReference type="InterPro" id="IPR002737">
    <property type="entry name" value="MEMO1_fam"/>
</dbReference>
<evidence type="ECO:0000313" key="2">
    <source>
        <dbReference type="EMBL" id="QAZ65974.1"/>
    </source>
</evidence>
<dbReference type="OrthoDB" id="9771412at2"/>
<name>A0A4P6HHY8_9BACT</name>
<dbReference type="AlphaFoldDB" id="A0A4P6HHY8"/>
<dbReference type="KEGG" id="dcb:C3Y92_01445"/>
<dbReference type="Proteomes" id="UP000293296">
    <property type="component" value="Chromosome"/>
</dbReference>
<dbReference type="Gene3D" id="3.40.830.10">
    <property type="entry name" value="LigB-like"/>
    <property type="match status" value="1"/>
</dbReference>
<dbReference type="EMBL" id="CP026538">
    <property type="protein sequence ID" value="QAZ65974.1"/>
    <property type="molecule type" value="Genomic_DNA"/>
</dbReference>
<dbReference type="PANTHER" id="PTHR11060:SF0">
    <property type="entry name" value="PROTEIN MEMO1"/>
    <property type="match status" value="1"/>
</dbReference>